<proteinExistence type="predicted"/>
<dbReference type="PROSITE" id="PS50005">
    <property type="entry name" value="TPR"/>
    <property type="match status" value="1"/>
</dbReference>
<evidence type="ECO:0000256" key="1">
    <source>
        <dbReference type="PROSITE-ProRule" id="PRU00339"/>
    </source>
</evidence>
<dbReference type="AlphaFoldDB" id="A0A072NMD8"/>
<evidence type="ECO:0000256" key="2">
    <source>
        <dbReference type="SAM" id="Phobius"/>
    </source>
</evidence>
<keyword evidence="2" id="KW-1133">Transmembrane helix</keyword>
<dbReference type="RefSeq" id="WP_051678121.1">
    <property type="nucleotide sequence ID" value="NZ_JJRY01000005.1"/>
</dbReference>
<feature type="repeat" description="TPR" evidence="1">
    <location>
        <begin position="72"/>
        <end position="105"/>
    </location>
</feature>
<keyword evidence="2" id="KW-0472">Membrane</keyword>
<evidence type="ECO:0000313" key="3">
    <source>
        <dbReference type="EMBL" id="KEF38839.1"/>
    </source>
</evidence>
<dbReference type="Pfam" id="PF00515">
    <property type="entry name" value="TPR_1"/>
    <property type="match status" value="1"/>
</dbReference>
<feature type="transmembrane region" description="Helical" evidence="2">
    <location>
        <begin position="6"/>
        <end position="23"/>
    </location>
</feature>
<dbReference type="SMART" id="SM00028">
    <property type="entry name" value="TPR"/>
    <property type="match status" value="1"/>
</dbReference>
<keyword evidence="1" id="KW-0802">TPR repeat</keyword>
<dbReference type="InterPro" id="IPR011990">
    <property type="entry name" value="TPR-like_helical_dom_sf"/>
</dbReference>
<reference evidence="3 4" key="1">
    <citation type="submission" date="2014-04" db="EMBL/GenBank/DDBJ databases">
        <title>Draft genome sequence of Bacillus azotoformans MEV2011, a (co-) denitrifying strain unable to grow in the presence of oxygen.</title>
        <authorList>
            <person name="Nielsen M."/>
            <person name="Schreiber L."/>
            <person name="Finster K."/>
            <person name="Schramm A."/>
        </authorList>
    </citation>
    <scope>NUCLEOTIDE SEQUENCE [LARGE SCALE GENOMIC DNA]</scope>
    <source>
        <strain evidence="3 4">MEV2011</strain>
    </source>
</reference>
<dbReference type="EMBL" id="JJRY01000005">
    <property type="protein sequence ID" value="KEF38839.1"/>
    <property type="molecule type" value="Genomic_DNA"/>
</dbReference>
<name>A0A072NMD8_SCHAZ</name>
<dbReference type="SUPFAM" id="SSF48452">
    <property type="entry name" value="TPR-like"/>
    <property type="match status" value="1"/>
</dbReference>
<organism evidence="3 4">
    <name type="scientific">Schinkia azotoformans MEV2011</name>
    <dbReference type="NCBI Taxonomy" id="1348973"/>
    <lineage>
        <taxon>Bacteria</taxon>
        <taxon>Bacillati</taxon>
        <taxon>Bacillota</taxon>
        <taxon>Bacilli</taxon>
        <taxon>Bacillales</taxon>
        <taxon>Bacillaceae</taxon>
        <taxon>Calidifontibacillus/Schinkia group</taxon>
        <taxon>Schinkia</taxon>
    </lineage>
</organism>
<evidence type="ECO:0000313" key="4">
    <source>
        <dbReference type="Proteomes" id="UP000027936"/>
    </source>
</evidence>
<dbReference type="PATRIC" id="fig|1348973.3.peg.1615"/>
<dbReference type="Gene3D" id="1.25.40.10">
    <property type="entry name" value="Tetratricopeptide repeat domain"/>
    <property type="match status" value="1"/>
</dbReference>
<accession>A0A072NMD8</accession>
<sequence>MKSSTVKYIFLGILLFVLIGIIYTNSAGEKQAEVYKEDFGQYQQAVQLIQTNQLPQGIKALEQLVVKHPDEYKLYYQLGLAYSGQKDFDKAALCLQKAIDIRPALLEDQTFTFKMGESLYHIKQLDLAKAYLEKPVAQQFQAQKDELLQLIEKELQS</sequence>
<protein>
    <submittedName>
        <fullName evidence="3">Uncharacterized protein</fullName>
    </submittedName>
</protein>
<comment type="caution">
    <text evidence="3">The sequence shown here is derived from an EMBL/GenBank/DDBJ whole genome shotgun (WGS) entry which is preliminary data.</text>
</comment>
<keyword evidence="2" id="KW-0812">Transmembrane</keyword>
<gene>
    <name evidence="3" type="ORF">M670_01654</name>
</gene>
<dbReference type="InterPro" id="IPR019734">
    <property type="entry name" value="TPR_rpt"/>
</dbReference>
<dbReference type="OrthoDB" id="2454310at2"/>
<dbReference type="Pfam" id="PF13174">
    <property type="entry name" value="TPR_6"/>
    <property type="match status" value="1"/>
</dbReference>
<dbReference type="Proteomes" id="UP000027936">
    <property type="component" value="Unassembled WGS sequence"/>
</dbReference>